<organism evidence="5 6">
    <name type="scientific">Nocardioides caeni</name>
    <dbReference type="NCBI Taxonomy" id="574700"/>
    <lineage>
        <taxon>Bacteria</taxon>
        <taxon>Bacillati</taxon>
        <taxon>Actinomycetota</taxon>
        <taxon>Actinomycetes</taxon>
        <taxon>Propionibacteriales</taxon>
        <taxon>Nocardioidaceae</taxon>
        <taxon>Nocardioides</taxon>
    </lineage>
</organism>
<dbReference type="InterPro" id="IPR008964">
    <property type="entry name" value="Invasin/intimin_cell_adhesion"/>
</dbReference>
<evidence type="ECO:0000256" key="1">
    <source>
        <dbReference type="ARBA" id="ARBA00010116"/>
    </source>
</evidence>
<dbReference type="SUPFAM" id="SSF49373">
    <property type="entry name" value="Invasin/intimin cell-adhesion fragments"/>
    <property type="match status" value="1"/>
</dbReference>
<feature type="domain" description="Big-1" evidence="4">
    <location>
        <begin position="927"/>
        <end position="989"/>
    </location>
</feature>
<dbReference type="AlphaFoldDB" id="A0A4S8N499"/>
<dbReference type="Proteomes" id="UP000307087">
    <property type="component" value="Unassembled WGS sequence"/>
</dbReference>
<comment type="similarity">
    <text evidence="1">Belongs to the intimin/invasin family.</text>
</comment>
<name>A0A4S8N499_9ACTN</name>
<dbReference type="Pfam" id="PF02369">
    <property type="entry name" value="Big_1"/>
    <property type="match status" value="1"/>
</dbReference>
<dbReference type="GO" id="GO:0005975">
    <property type="term" value="P:carbohydrate metabolic process"/>
    <property type="evidence" value="ECO:0007669"/>
    <property type="project" value="UniProtKB-ARBA"/>
</dbReference>
<keyword evidence="3" id="KW-0732">Signal</keyword>
<dbReference type="Gene3D" id="2.60.40.10">
    <property type="entry name" value="Immunoglobulins"/>
    <property type="match status" value="1"/>
</dbReference>
<dbReference type="RefSeq" id="WP_136563494.1">
    <property type="nucleotide sequence ID" value="NZ_STGW01000009.1"/>
</dbReference>
<accession>A0A4S8N499</accession>
<feature type="region of interest" description="Disordered" evidence="2">
    <location>
        <begin position="590"/>
        <end position="613"/>
    </location>
</feature>
<proteinExistence type="inferred from homology"/>
<dbReference type="InterPro" id="IPR013783">
    <property type="entry name" value="Ig-like_fold"/>
</dbReference>
<dbReference type="EMBL" id="STGW01000009">
    <property type="protein sequence ID" value="THV10818.1"/>
    <property type="molecule type" value="Genomic_DNA"/>
</dbReference>
<evidence type="ECO:0000259" key="4">
    <source>
        <dbReference type="Pfam" id="PF02369"/>
    </source>
</evidence>
<dbReference type="OrthoDB" id="3791003at2"/>
<sequence length="1103" mass="115309">MNSSGFKRGLAFSAVSALAVVGLPLAASADSVNEQVDQANDNYEMTLFSFQESPFGSTADDGTVTLEAGATSDFAEVTFQYTLSAGPDNWVDIATVSRNDNGSFKYDWAVPASILDVGIDVRVTGLSTAPGPSPTQITSDPDQRVNSVIVHAASDSDGDDVELREGDEIGVYQRDFTPSVPGPDPDDGHFVAINGVTSASNAAISQVGMVDPDDGQVPGGAASGVSGVDDGVFEGVFDIENDYEYDTHTPIVDEIVITGGVEDNPPGPGTADVMLDVETYELYKQTITQITATPDDPSVPDSQFGTDVTLTVTDQNGEPVAGAVVYRETTASDPSQPDIYVGVTNGLGQVETFPARNDGEVQYFVNATNSQNFDAGLGDKEVRLTIGQYVDGAVDLRDDSTEGDAFDINEYDFGDVAVQVTDLEGDDFNVGGGSEDQNLHYRWVVTPFDGSAPYEDDGVVTGETFGRFSVPLPAVPPGGGTFELFASLDGTAGGGNNAIAEKAIRTFKIGQAEVIYTGFEPQIADVNTTATATGTLQLADGTVLPGRNLALTWTRGLAADGDDPVPDTFLSSASNVTTDANGQFTAQVRDVPDGPESSELGGELSVASSGPDNAAVTGRDHGINFVTDAIPAGATIQIDTDSADYTPGVPVLAGLVLKDSGGNVLKGRRVTITLDRGFFLKANEIPANLTGPLGQLNHLLDPDPQPGEQIKWASAGQSITIATDSTGRAEWAQVVQRDAGFDDDGKVTQTATATGGSASDTEDYAWNTINGDGGLLSDALFISSIEVVKTPAVDQEGPTDPAPVANDVWFDVYAKDGYGNLVKGVTPTVTWVPGPDDHPTPTHGGSSASDFDNGGDLWVHAHEGGVYDFDAVLNYGQTVFDDPVTLGDTIENRDVTDSFSQEWYDAVPSDYSISVSPSATLEPGQVALVTATVLDQEGNPVPGLQVDFVRSGDPNEIRFDTNADGQATYAFTSTTPSVESVTAVVRTPAPSSTVLQTLNTQVTFKNPASGEAQAITAAVRAGTSGNRDIVVFDGPPSAGGALATLYRVVGGRLVKAGAWRLNSQGNKTMPVADRNGNRVTAYRVVVSANSAVKRYVSKIVRTR</sequence>
<reference evidence="5 6" key="1">
    <citation type="journal article" date="2009" name="Int. J. Syst. Evol. Microbiol.">
        <title>Nocardioides caeni sp. nov., isolated from wastewater.</title>
        <authorList>
            <person name="Yoon J.H."/>
            <person name="Kang S.J."/>
            <person name="Park S."/>
            <person name="Kim W."/>
            <person name="Oh T.K."/>
        </authorList>
    </citation>
    <scope>NUCLEOTIDE SEQUENCE [LARGE SCALE GENOMIC DNA]</scope>
    <source>
        <strain evidence="5 6">DSM 23134</strain>
    </source>
</reference>
<dbReference type="InterPro" id="IPR003344">
    <property type="entry name" value="Big_1_dom"/>
</dbReference>
<feature type="chain" id="PRO_5020573100" description="Big-1 domain-containing protein" evidence="3">
    <location>
        <begin position="30"/>
        <end position="1103"/>
    </location>
</feature>
<gene>
    <name evidence="5" type="ORF">E9934_13905</name>
</gene>
<feature type="signal peptide" evidence="3">
    <location>
        <begin position="1"/>
        <end position="29"/>
    </location>
</feature>
<evidence type="ECO:0000313" key="6">
    <source>
        <dbReference type="Proteomes" id="UP000307087"/>
    </source>
</evidence>
<comment type="caution">
    <text evidence="5">The sequence shown here is derived from an EMBL/GenBank/DDBJ whole genome shotgun (WGS) entry which is preliminary data.</text>
</comment>
<evidence type="ECO:0000256" key="2">
    <source>
        <dbReference type="SAM" id="MobiDB-lite"/>
    </source>
</evidence>
<evidence type="ECO:0000313" key="5">
    <source>
        <dbReference type="EMBL" id="THV10818.1"/>
    </source>
</evidence>
<protein>
    <recommendedName>
        <fullName evidence="4">Big-1 domain-containing protein</fullName>
    </recommendedName>
</protein>
<evidence type="ECO:0000256" key="3">
    <source>
        <dbReference type="SAM" id="SignalP"/>
    </source>
</evidence>
<keyword evidence="6" id="KW-1185">Reference proteome</keyword>